<evidence type="ECO:0000313" key="3">
    <source>
        <dbReference type="Proteomes" id="UP000012960"/>
    </source>
</evidence>
<name>A0A804U5K3_MUSAM</name>
<protein>
    <submittedName>
        <fullName evidence="2">Uncharacterized protein</fullName>
    </submittedName>
</protein>
<keyword evidence="3" id="KW-1185">Reference proteome</keyword>
<organism evidence="2 3">
    <name type="scientific">Musa acuminata subsp. malaccensis</name>
    <name type="common">Wild banana</name>
    <name type="synonym">Musa malaccensis</name>
    <dbReference type="NCBI Taxonomy" id="214687"/>
    <lineage>
        <taxon>Eukaryota</taxon>
        <taxon>Viridiplantae</taxon>
        <taxon>Streptophyta</taxon>
        <taxon>Embryophyta</taxon>
        <taxon>Tracheophyta</taxon>
        <taxon>Spermatophyta</taxon>
        <taxon>Magnoliopsida</taxon>
        <taxon>Liliopsida</taxon>
        <taxon>Zingiberales</taxon>
        <taxon>Musaceae</taxon>
        <taxon>Musa</taxon>
    </lineage>
</organism>
<accession>A0A804U5K3</accession>
<feature type="compositionally biased region" description="Polar residues" evidence="1">
    <location>
        <begin position="8"/>
        <end position="21"/>
    </location>
</feature>
<dbReference type="EnsemblPlants" id="mito10_t00020.1">
    <property type="protein sequence ID" value="mito10_p00020.1"/>
    <property type="gene ID" value="mito10_g00020"/>
</dbReference>
<feature type="region of interest" description="Disordered" evidence="1">
    <location>
        <begin position="1"/>
        <end position="23"/>
    </location>
</feature>
<dbReference type="AlphaFoldDB" id="A0A804U5K3"/>
<dbReference type="Proteomes" id="UP000012960">
    <property type="component" value="Unplaced"/>
</dbReference>
<dbReference type="InParanoid" id="A0A804U5K3"/>
<reference evidence="2" key="1">
    <citation type="submission" date="2021-05" db="UniProtKB">
        <authorList>
            <consortium name="EnsemblPlants"/>
        </authorList>
    </citation>
    <scope>IDENTIFICATION</scope>
    <source>
        <strain evidence="2">subsp. malaccensis</strain>
    </source>
</reference>
<dbReference type="Gramene" id="mito10_t00020.1">
    <property type="protein sequence ID" value="mito10_p00020.1"/>
    <property type="gene ID" value="mito10_g00020"/>
</dbReference>
<evidence type="ECO:0000313" key="2">
    <source>
        <dbReference type="EnsemblPlants" id="mito10_p00020.1"/>
    </source>
</evidence>
<proteinExistence type="predicted"/>
<sequence length="43" mass="4425">MGHPNPSIPSKQPTDPSTSVSDLLLPGWLLGGGDGNSLFVHVV</sequence>
<evidence type="ECO:0000256" key="1">
    <source>
        <dbReference type="SAM" id="MobiDB-lite"/>
    </source>
</evidence>